<organism evidence="4 5">
    <name type="scientific">Pachysolen tannophilus NRRL Y-2460</name>
    <dbReference type="NCBI Taxonomy" id="669874"/>
    <lineage>
        <taxon>Eukaryota</taxon>
        <taxon>Fungi</taxon>
        <taxon>Dikarya</taxon>
        <taxon>Ascomycota</taxon>
        <taxon>Saccharomycotina</taxon>
        <taxon>Pichiomycetes</taxon>
        <taxon>Pachysolenaceae</taxon>
        <taxon>Pachysolen</taxon>
    </lineage>
</organism>
<evidence type="ECO:0000313" key="5">
    <source>
        <dbReference type="Proteomes" id="UP000094236"/>
    </source>
</evidence>
<gene>
    <name evidence="4" type="ORF">PACTADRAFT_77826</name>
</gene>
<evidence type="ECO:0000259" key="3">
    <source>
        <dbReference type="Pfam" id="PF05004"/>
    </source>
</evidence>
<dbReference type="PANTHER" id="PTHR12354">
    <property type="entry name" value="INTERFERON-RELATED DEVELOPMENTAL REGULATOR"/>
    <property type="match status" value="1"/>
</dbReference>
<dbReference type="InterPro" id="IPR039777">
    <property type="entry name" value="IFRD"/>
</dbReference>
<dbReference type="InterPro" id="IPR016024">
    <property type="entry name" value="ARM-type_fold"/>
</dbReference>
<dbReference type="Pfam" id="PF05004">
    <property type="entry name" value="IFRD"/>
    <property type="match status" value="1"/>
</dbReference>
<sequence length="517" mass="58959">MSSLERRVFSPRASSTSRMSSRSNSRGPSSRGPSSDISSDFDSDDEFNFEEFNDMLSFYKQDQLSDVGIGIGSGSSDEAEKISKIGKEKDSKNPLTNSISEILTSLDLPRTTVSTSSREALLAQLFHLIISKPLKALDVQYVTEFNTEQLINFYNNSRSLNESLLALRTLTTFVCSDIDEVSSLILSELIPSLKRQISLVDEIEPNLRSNLILSFSSLLMCIIDGSGAYGMDEHIEFLFELIEGLLISENYQEETDVFVSALYAIGLLLTLIYNNGENNTTALNELIEDNLPRLVDNNFLENPNINISKATGKLIALMYELYDYHDYEIEDEEDEDYNNTYSPYYDASKIIVVLKSLSTISSKKLSKKTKKESHSIFRDILKTVESYSESKESRLELTKDPIVLTHSKLSKSRSISVKSWYSYFRLFHLRWLFGAHLHDQLNCNSELSNLIRPPQKNKFDKFSVDADYQETEEVENEGYADNGAKRKIKDKKKTIQINNSRMEKFRREFGDVNVRDE</sequence>
<dbReference type="Proteomes" id="UP000094236">
    <property type="component" value="Unassembled WGS sequence"/>
</dbReference>
<dbReference type="EMBL" id="KV454018">
    <property type="protein sequence ID" value="ODV93515.1"/>
    <property type="molecule type" value="Genomic_DNA"/>
</dbReference>
<dbReference type="AlphaFoldDB" id="A0A1E4TP24"/>
<dbReference type="STRING" id="669874.A0A1E4TP24"/>
<protein>
    <recommendedName>
        <fullName evidence="3">Interferon-related developmental regulator N-terminal domain-containing protein</fullName>
    </recommendedName>
</protein>
<feature type="region of interest" description="Disordered" evidence="2">
    <location>
        <begin position="1"/>
        <end position="45"/>
    </location>
</feature>
<name>A0A1E4TP24_PACTA</name>
<accession>A0A1E4TP24</accession>
<comment type="similarity">
    <text evidence="1">Belongs to the IFRD family.</text>
</comment>
<keyword evidence="5" id="KW-1185">Reference proteome</keyword>
<proteinExistence type="inferred from homology"/>
<dbReference type="PANTHER" id="PTHR12354:SF1">
    <property type="entry name" value="INTERFERON-RELATED DEVELOPMENTAL REGULATOR 1"/>
    <property type="match status" value="1"/>
</dbReference>
<evidence type="ECO:0000256" key="2">
    <source>
        <dbReference type="SAM" id="MobiDB-lite"/>
    </source>
</evidence>
<feature type="domain" description="Interferon-related developmental regulator N-terminal" evidence="3">
    <location>
        <begin position="73"/>
        <end position="385"/>
    </location>
</feature>
<evidence type="ECO:0000313" key="4">
    <source>
        <dbReference type="EMBL" id="ODV93515.1"/>
    </source>
</evidence>
<dbReference type="SUPFAM" id="SSF48371">
    <property type="entry name" value="ARM repeat"/>
    <property type="match status" value="1"/>
</dbReference>
<evidence type="ECO:0000256" key="1">
    <source>
        <dbReference type="ARBA" id="ARBA00008828"/>
    </source>
</evidence>
<reference evidence="5" key="1">
    <citation type="submission" date="2016-05" db="EMBL/GenBank/DDBJ databases">
        <title>Comparative genomics of biotechnologically important yeasts.</title>
        <authorList>
            <consortium name="DOE Joint Genome Institute"/>
            <person name="Riley R."/>
            <person name="Haridas S."/>
            <person name="Wolfe K.H."/>
            <person name="Lopes M.R."/>
            <person name="Hittinger C.T."/>
            <person name="Goker M."/>
            <person name="Salamov A."/>
            <person name="Wisecaver J."/>
            <person name="Long T.M."/>
            <person name="Aerts A.L."/>
            <person name="Barry K."/>
            <person name="Choi C."/>
            <person name="Clum A."/>
            <person name="Coughlan A.Y."/>
            <person name="Deshpande S."/>
            <person name="Douglass A.P."/>
            <person name="Hanson S.J."/>
            <person name="Klenk H.-P."/>
            <person name="Labutti K."/>
            <person name="Lapidus A."/>
            <person name="Lindquist E."/>
            <person name="Lipzen A."/>
            <person name="Meier-Kolthoff J.P."/>
            <person name="Ohm R.A."/>
            <person name="Otillar R.P."/>
            <person name="Pangilinan J."/>
            <person name="Peng Y."/>
            <person name="Rokas A."/>
            <person name="Rosa C.A."/>
            <person name="Scheuner C."/>
            <person name="Sibirny A.A."/>
            <person name="Slot J.C."/>
            <person name="Stielow J.B."/>
            <person name="Sun H."/>
            <person name="Kurtzman C.P."/>
            <person name="Blackwell M."/>
            <person name="Grigoriev I.V."/>
            <person name="Jeffries T.W."/>
        </authorList>
    </citation>
    <scope>NUCLEOTIDE SEQUENCE [LARGE SCALE GENOMIC DNA]</scope>
    <source>
        <strain evidence="5">NRRL Y-2460</strain>
    </source>
</reference>
<dbReference type="InterPro" id="IPR007701">
    <property type="entry name" value="Interferon-rel_develop_reg_N"/>
</dbReference>
<feature type="compositionally biased region" description="Low complexity" evidence="2">
    <location>
        <begin position="10"/>
        <end position="38"/>
    </location>
</feature>
<dbReference type="OrthoDB" id="18978at2759"/>